<dbReference type="Pfam" id="PF13193">
    <property type="entry name" value="AMP-binding_C"/>
    <property type="match status" value="1"/>
</dbReference>
<evidence type="ECO:0000259" key="2">
    <source>
        <dbReference type="Pfam" id="PF13193"/>
    </source>
</evidence>
<dbReference type="InterPro" id="IPR050237">
    <property type="entry name" value="ATP-dep_AMP-bd_enzyme"/>
</dbReference>
<dbReference type="InterPro" id="IPR025110">
    <property type="entry name" value="AMP-bd_C"/>
</dbReference>
<dbReference type="AlphaFoldDB" id="A0A143QL90"/>
<dbReference type="InterPro" id="IPR020845">
    <property type="entry name" value="AMP-binding_CS"/>
</dbReference>
<gene>
    <name evidence="3" type="primary">lcfB_5</name>
    <name evidence="3" type="ORF">A3Q41_02246</name>
</gene>
<dbReference type="GO" id="GO:0004467">
    <property type="term" value="F:long-chain fatty acid-CoA ligase activity"/>
    <property type="evidence" value="ECO:0007669"/>
    <property type="project" value="UniProtKB-EC"/>
</dbReference>
<dbReference type="EMBL" id="CP015220">
    <property type="protein sequence ID" value="AMY23548.1"/>
    <property type="molecule type" value="Genomic_DNA"/>
</dbReference>
<accession>A0A143QL90</accession>
<evidence type="ECO:0000259" key="1">
    <source>
        <dbReference type="Pfam" id="PF00501"/>
    </source>
</evidence>
<organism evidence="3 4">
    <name type="scientific">Rhodococcoides fascians</name>
    <name type="common">Rhodococcus fascians</name>
    <dbReference type="NCBI Taxonomy" id="1828"/>
    <lineage>
        <taxon>Bacteria</taxon>
        <taxon>Bacillati</taxon>
        <taxon>Actinomycetota</taxon>
        <taxon>Actinomycetes</taxon>
        <taxon>Mycobacteriales</taxon>
        <taxon>Nocardiaceae</taxon>
        <taxon>Rhodococcoides</taxon>
    </lineage>
</organism>
<keyword evidence="4" id="KW-1185">Reference proteome</keyword>
<reference evidence="3 4" key="1">
    <citation type="journal article" date="2016" name="Genome Announc.">
        <title>Complete Genome and Plasmid Sequences for Rhodococcus fascians D188 and Draft Sequences for Rhodococcus Isolates PBTS 1 and PBTS 2.</title>
        <authorList>
            <person name="Stamler R.A."/>
            <person name="Vereecke D."/>
            <person name="Zhang Y."/>
            <person name="Schilkey F."/>
            <person name="Devitt N."/>
            <person name="Randall J.J."/>
        </authorList>
    </citation>
    <scope>NUCLEOTIDE SEQUENCE [LARGE SCALE GENOMIC DNA]</scope>
    <source>
        <strain evidence="3 4">PBTS2</strain>
    </source>
</reference>
<proteinExistence type="predicted"/>
<evidence type="ECO:0000313" key="4">
    <source>
        <dbReference type="Proteomes" id="UP000076038"/>
    </source>
</evidence>
<name>A0A143QL90_RHOFA</name>
<dbReference type="Gene3D" id="3.40.50.12780">
    <property type="entry name" value="N-terminal domain of ligase-like"/>
    <property type="match status" value="1"/>
</dbReference>
<dbReference type="Pfam" id="PF00501">
    <property type="entry name" value="AMP-binding"/>
    <property type="match status" value="1"/>
</dbReference>
<dbReference type="PANTHER" id="PTHR43767">
    <property type="entry name" value="LONG-CHAIN-FATTY-ACID--COA LIGASE"/>
    <property type="match status" value="1"/>
</dbReference>
<protein>
    <submittedName>
        <fullName evidence="3">Long-chain-fatty-acid--CoA ligase</fullName>
        <ecNumber evidence="3">6.2.1.3</ecNumber>
    </submittedName>
</protein>
<keyword evidence="3" id="KW-0436">Ligase</keyword>
<dbReference type="KEGG" id="rhs:A3Q41_02246"/>
<dbReference type="EC" id="6.2.1.3" evidence="3"/>
<dbReference type="Proteomes" id="UP000076038">
    <property type="component" value="Chromosome"/>
</dbReference>
<evidence type="ECO:0000313" key="3">
    <source>
        <dbReference type="EMBL" id="AMY23548.1"/>
    </source>
</evidence>
<dbReference type="InterPro" id="IPR000873">
    <property type="entry name" value="AMP-dep_synth/lig_dom"/>
</dbReference>
<reference evidence="4" key="2">
    <citation type="submission" date="2016-04" db="EMBL/GenBank/DDBJ databases">
        <title>Complete Genome and Plasmid Sequences for Rhodococcus fascians D188 and Draft Sequences for Rhodococcus spp. Isolates PBTS 1 and PBTS 2.</title>
        <authorList>
            <person name="Stamer R."/>
            <person name="Vereecke D."/>
            <person name="Zhang Y."/>
            <person name="Schilkey F."/>
            <person name="Devitt N."/>
            <person name="Randall J."/>
        </authorList>
    </citation>
    <scope>NUCLEOTIDE SEQUENCE [LARGE SCALE GENOMIC DNA]</scope>
    <source>
        <strain evidence="4">PBTS2</strain>
    </source>
</reference>
<dbReference type="PANTHER" id="PTHR43767:SF1">
    <property type="entry name" value="NONRIBOSOMAL PEPTIDE SYNTHASE PES1 (EUROFUNG)-RELATED"/>
    <property type="match status" value="1"/>
</dbReference>
<dbReference type="InterPro" id="IPR042099">
    <property type="entry name" value="ANL_N_sf"/>
</dbReference>
<dbReference type="PATRIC" id="fig|1653479.3.peg.2275"/>
<dbReference type="PROSITE" id="PS00455">
    <property type="entry name" value="AMP_BINDING"/>
    <property type="match status" value="1"/>
</dbReference>
<feature type="domain" description="AMP-dependent synthetase/ligase" evidence="1">
    <location>
        <begin position="15"/>
        <end position="379"/>
    </location>
</feature>
<dbReference type="Gene3D" id="3.30.300.30">
    <property type="match status" value="1"/>
</dbReference>
<dbReference type="SUPFAM" id="SSF56801">
    <property type="entry name" value="Acetyl-CoA synthetase-like"/>
    <property type="match status" value="1"/>
</dbReference>
<feature type="domain" description="AMP-binding enzyme C-terminal" evidence="2">
    <location>
        <begin position="430"/>
        <end position="504"/>
    </location>
</feature>
<sequence length="530" mass="57185">MSMPRRAANLAEILKQTARRLPGSTAVVHGTTRWTWQDLDRRVDALAADLQRRDVQKGDVVMLDSPNHPEFIQAMFATWRVGAVLAPVNSRLHDDDVVVIAGVCRPSVMIGHASTASHVDAVQAAHGLPAGVLWIESENAGSVADIASSTTVPETLATWEGDPAWYFFTSGTSGTPKAAILTHDQLGFVINNHLADLMPTTDRHDVSLVVAPLSHGAGVHMLPQVARGAATVLPSSASLVPEDVWSLVESERVTNMFTVPTILKVLVDDAAVDRHDHSSLQHVIYAGAPMYAPDQQRARAVLGEVLVQYYGLAEVTGNITVLPSAEHGRPIPAGLAASTCGYPRTGMLVSVQDETGHEVPPGDIGELCVAGPAVFAGYLDNDDANVKAFRDGWFRTGDLGVMDTDGFVYVTGRSSDMFISGGSNIHPRDIEEKILTHDAIDEVAVLGVPDPKWGEVGVAVCVRSTDRTVTAEELTAWLGERMARYKVPRYILFRDSLPKSGYGKIVKRTIRDELAEQKWGPYAKNLETAS</sequence>
<dbReference type="InterPro" id="IPR045851">
    <property type="entry name" value="AMP-bd_C_sf"/>
</dbReference>